<name>A0A4Q0Y7R6_9BACT</name>
<accession>A0A4Q0Y7R6</accession>
<comment type="subcellular location">
    <subcellularLocation>
        <location evidence="1">Membrane</location>
        <topology evidence="1">Multi-pass membrane protein</topology>
    </subcellularLocation>
</comment>
<reference evidence="7 8" key="1">
    <citation type="submission" date="2017-10" db="EMBL/GenBank/DDBJ databases">
        <title>Genomics of the genus Arcobacter.</title>
        <authorList>
            <person name="Perez-Cataluna A."/>
            <person name="Figueras M.J."/>
        </authorList>
    </citation>
    <scope>NUCLEOTIDE SEQUENCE [LARGE SCALE GENOMIC DNA]</scope>
    <source>
        <strain evidence="7 8">CECT 8993</strain>
    </source>
</reference>
<evidence type="ECO:0000313" key="8">
    <source>
        <dbReference type="Proteomes" id="UP000290172"/>
    </source>
</evidence>
<proteinExistence type="predicted"/>
<dbReference type="AlphaFoldDB" id="A0A4Q0Y7R6"/>
<sequence length="330" mass="37979">MKRIGVGQKIKILGALLLSSIFCVIVITIYLNQKNIKDATIVNIAGKQRMLTQRITKNVFYLYQVRSNNFTEIDNAIDEFKFGLNTLRNGNSLLKISEAPTEKIAEQISKVTVLWNTFEKNVNQFKHALLKNDIEELNSIISYVYQTNNKLLDEVDEIVSLYTEYIEQKTAFIKNFQYLAFSFMFIFALYSLIQLKQIESNAKEFIDKYKEIGSHDITELEPIHVETEKEFVEMADNLNCFINKVNSAMGYSQTALEQSRMASEKLQDLADEFEDIISELGDKTDIIKGIDRSEDIAIESSENLLRTTNKLNDLKKQLDLLLKSCEKQEA</sequence>
<evidence type="ECO:0000256" key="4">
    <source>
        <dbReference type="ARBA" id="ARBA00023136"/>
    </source>
</evidence>
<keyword evidence="3 5" id="KW-1133">Transmembrane helix</keyword>
<keyword evidence="4 5" id="KW-0472">Membrane</keyword>
<comment type="caution">
    <text evidence="7">The sequence shown here is derived from an EMBL/GenBank/DDBJ whole genome shotgun (WGS) entry which is preliminary data.</text>
</comment>
<dbReference type="InterPro" id="IPR029095">
    <property type="entry name" value="NarX-like_N"/>
</dbReference>
<feature type="transmembrane region" description="Helical" evidence="5">
    <location>
        <begin position="176"/>
        <end position="193"/>
    </location>
</feature>
<organism evidence="7 8">
    <name type="scientific">Halarcobacter ebronensis</name>
    <dbReference type="NCBI Taxonomy" id="1462615"/>
    <lineage>
        <taxon>Bacteria</taxon>
        <taxon>Pseudomonadati</taxon>
        <taxon>Campylobacterota</taxon>
        <taxon>Epsilonproteobacteria</taxon>
        <taxon>Campylobacterales</taxon>
        <taxon>Arcobacteraceae</taxon>
        <taxon>Halarcobacter</taxon>
    </lineage>
</organism>
<protein>
    <recommendedName>
        <fullName evidence="6">NarX-like N-terminal domain-containing protein</fullName>
    </recommendedName>
</protein>
<evidence type="ECO:0000256" key="3">
    <source>
        <dbReference type="ARBA" id="ARBA00022989"/>
    </source>
</evidence>
<evidence type="ECO:0000256" key="2">
    <source>
        <dbReference type="ARBA" id="ARBA00022692"/>
    </source>
</evidence>
<dbReference type="Pfam" id="PF13675">
    <property type="entry name" value="PilJ"/>
    <property type="match status" value="1"/>
</dbReference>
<dbReference type="Proteomes" id="UP000290172">
    <property type="component" value="Unassembled WGS sequence"/>
</dbReference>
<evidence type="ECO:0000256" key="5">
    <source>
        <dbReference type="SAM" id="Phobius"/>
    </source>
</evidence>
<evidence type="ECO:0000313" key="7">
    <source>
        <dbReference type="EMBL" id="RXJ66226.1"/>
    </source>
</evidence>
<keyword evidence="2 5" id="KW-0812">Transmembrane</keyword>
<dbReference type="RefSeq" id="WP_128983097.1">
    <property type="nucleotide sequence ID" value="NZ_PDKJ01000017.1"/>
</dbReference>
<evidence type="ECO:0000259" key="6">
    <source>
        <dbReference type="Pfam" id="PF13675"/>
    </source>
</evidence>
<feature type="domain" description="NarX-like N-terminal" evidence="6">
    <location>
        <begin position="30"/>
        <end position="126"/>
    </location>
</feature>
<feature type="transmembrane region" description="Helical" evidence="5">
    <location>
        <begin position="12"/>
        <end position="31"/>
    </location>
</feature>
<dbReference type="GO" id="GO:0016020">
    <property type="term" value="C:membrane"/>
    <property type="evidence" value="ECO:0007669"/>
    <property type="project" value="UniProtKB-SubCell"/>
</dbReference>
<dbReference type="EMBL" id="PDKJ01000017">
    <property type="protein sequence ID" value="RXJ66226.1"/>
    <property type="molecule type" value="Genomic_DNA"/>
</dbReference>
<gene>
    <name evidence="7" type="ORF">CRV08_13715</name>
</gene>
<evidence type="ECO:0000256" key="1">
    <source>
        <dbReference type="ARBA" id="ARBA00004141"/>
    </source>
</evidence>